<name>H1YZW8_9EURY</name>
<gene>
    <name evidence="1" type="ORF">Metlim_1061</name>
</gene>
<dbReference type="EMBL" id="CM001436">
    <property type="protein sequence ID" value="EHQ35175.1"/>
    <property type="molecule type" value="Genomic_DNA"/>
</dbReference>
<protein>
    <submittedName>
        <fullName evidence="1">Uncharacterized protein</fullName>
    </submittedName>
</protein>
<evidence type="ECO:0000313" key="2">
    <source>
        <dbReference type="Proteomes" id="UP000005741"/>
    </source>
</evidence>
<dbReference type="InParanoid" id="H1YZW8"/>
<accession>H1YZW8</accession>
<evidence type="ECO:0000313" key="1">
    <source>
        <dbReference type="EMBL" id="EHQ35175.1"/>
    </source>
</evidence>
<organism evidence="1 2">
    <name type="scientific">Methanoplanus limicola DSM 2279</name>
    <dbReference type="NCBI Taxonomy" id="937775"/>
    <lineage>
        <taxon>Archaea</taxon>
        <taxon>Methanobacteriati</taxon>
        <taxon>Methanobacteriota</taxon>
        <taxon>Stenosarchaea group</taxon>
        <taxon>Methanomicrobia</taxon>
        <taxon>Methanomicrobiales</taxon>
        <taxon>Methanomicrobiaceae</taxon>
        <taxon>Methanoplanus</taxon>
    </lineage>
</organism>
<dbReference type="STRING" id="937775.Metlim_1061"/>
<reference evidence="1 2" key="1">
    <citation type="submission" date="2011-10" db="EMBL/GenBank/DDBJ databases">
        <title>The Improved High-Quality Draft genome of Methanoplanus limicola DSM 2279.</title>
        <authorList>
            <consortium name="US DOE Joint Genome Institute (JGI-PGF)"/>
            <person name="Lucas S."/>
            <person name="Copeland A."/>
            <person name="Lapidus A."/>
            <person name="Glavina del Rio T."/>
            <person name="Dalin E."/>
            <person name="Tice H."/>
            <person name="Bruce D."/>
            <person name="Goodwin L."/>
            <person name="Pitluck S."/>
            <person name="Peters L."/>
            <person name="Mikhailova N."/>
            <person name="Lu M."/>
            <person name="Kyrpides N."/>
            <person name="Mavromatis K."/>
            <person name="Ivanova N."/>
            <person name="Markowitz V."/>
            <person name="Cheng J.-F."/>
            <person name="Hugenholtz P."/>
            <person name="Woyke T."/>
            <person name="Wu D."/>
            <person name="Wirth R."/>
            <person name="Brambilla E.-M."/>
            <person name="Klenk H.-P."/>
            <person name="Eisen J.A."/>
        </authorList>
    </citation>
    <scope>NUCLEOTIDE SEQUENCE [LARGE SCALE GENOMIC DNA]</scope>
    <source>
        <strain evidence="1 2">DSM 2279</strain>
    </source>
</reference>
<proteinExistence type="predicted"/>
<keyword evidence="2" id="KW-1185">Reference proteome</keyword>
<sequence>MHGAGLKGTIRGKIRMNVSVFIRVNKIDYIPVNCN</sequence>
<dbReference type="AlphaFoldDB" id="H1YZW8"/>
<dbReference type="Proteomes" id="UP000005741">
    <property type="component" value="Chromosome"/>
</dbReference>
<dbReference type="HOGENOM" id="CLU_3362566_0_0_2"/>